<keyword evidence="2" id="KW-1133">Transmembrane helix</keyword>
<gene>
    <name evidence="3" type="ORF">COT80_01295</name>
</gene>
<accession>A0A2H0W6C1</accession>
<sequence>MKNIQVHPVIAITIILLSLFICYGIYQGIAILNDEAFYRGFNTGTEVQKLLDDQRQKQPGKPSDKNKTTKKDEILGI</sequence>
<protein>
    <submittedName>
        <fullName evidence="3">Uncharacterized protein</fullName>
    </submittedName>
</protein>
<dbReference type="AlphaFoldDB" id="A0A2H0W6C1"/>
<reference evidence="4" key="1">
    <citation type="submission" date="2017-09" db="EMBL/GenBank/DDBJ databases">
        <title>Depth-based differentiation of microbial function through sediment-hosted aquifers and enrichment of novel symbionts in the deep terrestrial subsurface.</title>
        <authorList>
            <person name="Probst A.J."/>
            <person name="Ladd B."/>
            <person name="Jarett J.K."/>
            <person name="Geller-Mcgrath D.E."/>
            <person name="Sieber C.M.K."/>
            <person name="Emerson J.B."/>
            <person name="Anantharaman K."/>
            <person name="Thomas B.C."/>
            <person name="Malmstrom R."/>
            <person name="Stieglmeier M."/>
            <person name="Klingl A."/>
            <person name="Woyke T."/>
            <person name="Ryan C.M."/>
            <person name="Banfield J.F."/>
        </authorList>
    </citation>
    <scope>NUCLEOTIDE SEQUENCE [LARGE SCALE GENOMIC DNA]</scope>
</reference>
<dbReference type="Proteomes" id="UP000229056">
    <property type="component" value="Unassembled WGS sequence"/>
</dbReference>
<organism evidence="3 4">
    <name type="scientific">Candidatus Buchananbacteria bacterium CG10_big_fil_rev_8_21_14_0_10_33_19</name>
    <dbReference type="NCBI Taxonomy" id="1974525"/>
    <lineage>
        <taxon>Bacteria</taxon>
        <taxon>Candidatus Buchananiibacteriota</taxon>
    </lineage>
</organism>
<evidence type="ECO:0000256" key="2">
    <source>
        <dbReference type="SAM" id="Phobius"/>
    </source>
</evidence>
<proteinExistence type="predicted"/>
<feature type="region of interest" description="Disordered" evidence="1">
    <location>
        <begin position="51"/>
        <end position="77"/>
    </location>
</feature>
<evidence type="ECO:0000313" key="3">
    <source>
        <dbReference type="EMBL" id="PIS06190.1"/>
    </source>
</evidence>
<evidence type="ECO:0000313" key="4">
    <source>
        <dbReference type="Proteomes" id="UP000229056"/>
    </source>
</evidence>
<evidence type="ECO:0000256" key="1">
    <source>
        <dbReference type="SAM" id="MobiDB-lite"/>
    </source>
</evidence>
<name>A0A2H0W6C1_9BACT</name>
<dbReference type="EMBL" id="PEZY01000005">
    <property type="protein sequence ID" value="PIS06190.1"/>
    <property type="molecule type" value="Genomic_DNA"/>
</dbReference>
<keyword evidence="2" id="KW-0812">Transmembrane</keyword>
<comment type="caution">
    <text evidence="3">The sequence shown here is derived from an EMBL/GenBank/DDBJ whole genome shotgun (WGS) entry which is preliminary data.</text>
</comment>
<keyword evidence="2" id="KW-0472">Membrane</keyword>
<feature type="transmembrane region" description="Helical" evidence="2">
    <location>
        <begin position="6"/>
        <end position="26"/>
    </location>
</feature>